<gene>
    <name evidence="2" type="ORF">JZ751_027641</name>
</gene>
<name>A0A8T2PIA8_9TELE</name>
<organism evidence="2 3">
    <name type="scientific">Albula glossodonta</name>
    <name type="common">roundjaw bonefish</name>
    <dbReference type="NCBI Taxonomy" id="121402"/>
    <lineage>
        <taxon>Eukaryota</taxon>
        <taxon>Metazoa</taxon>
        <taxon>Chordata</taxon>
        <taxon>Craniata</taxon>
        <taxon>Vertebrata</taxon>
        <taxon>Euteleostomi</taxon>
        <taxon>Actinopterygii</taxon>
        <taxon>Neopterygii</taxon>
        <taxon>Teleostei</taxon>
        <taxon>Albuliformes</taxon>
        <taxon>Albulidae</taxon>
        <taxon>Albula</taxon>
    </lineage>
</organism>
<feature type="region of interest" description="Disordered" evidence="1">
    <location>
        <begin position="159"/>
        <end position="223"/>
    </location>
</feature>
<proteinExistence type="predicted"/>
<evidence type="ECO:0000313" key="3">
    <source>
        <dbReference type="Proteomes" id="UP000824540"/>
    </source>
</evidence>
<sequence length="352" mass="39422">MWHTYSALITHQRHGEKPGPCPSPPQHPVHDDQPSNNMANLVKQQPSHLPVSINRCGLWIESLGPACTCHHGGSQSPRTLPANNFADIEDLAFGSIDRDSVLICPRKVGTVKNITGFLKTPGGLGLPGGRSERSINMELRQSVSFPLCQGECGSAITATPKLASNSHHPGVPGSLLDRTEEQRERERERDRDRDRDRERIEREREENREGMREMEREEDREREREREREMSQRQSICLMSMCVSWVLLSSEELCETCSGSYSREETQRNCSALCWERCDWCTGVKERERERESAVEWEGDGGWGGTPETVGLTAPHSISPHSAFSQTKPSAPFSSHRFTTQPQPASAGPAKG</sequence>
<evidence type="ECO:0000313" key="2">
    <source>
        <dbReference type="EMBL" id="KAG9349198.1"/>
    </source>
</evidence>
<keyword evidence="3" id="KW-1185">Reference proteome</keyword>
<protein>
    <submittedName>
        <fullName evidence="2">Uncharacterized protein</fullName>
    </submittedName>
</protein>
<comment type="caution">
    <text evidence="2">The sequence shown here is derived from an EMBL/GenBank/DDBJ whole genome shotgun (WGS) entry which is preliminary data.</text>
</comment>
<dbReference type="Proteomes" id="UP000824540">
    <property type="component" value="Unassembled WGS sequence"/>
</dbReference>
<dbReference type="EMBL" id="JAFBMS010000009">
    <property type="protein sequence ID" value="KAG9349198.1"/>
    <property type="molecule type" value="Genomic_DNA"/>
</dbReference>
<feature type="compositionally biased region" description="Basic and acidic residues" evidence="1">
    <location>
        <begin position="177"/>
        <end position="223"/>
    </location>
</feature>
<accession>A0A8T2PIA8</accession>
<dbReference type="AlphaFoldDB" id="A0A8T2PIA8"/>
<feature type="compositionally biased region" description="Polar residues" evidence="1">
    <location>
        <begin position="319"/>
        <end position="344"/>
    </location>
</feature>
<feature type="region of interest" description="Disordered" evidence="1">
    <location>
        <begin position="292"/>
        <end position="352"/>
    </location>
</feature>
<feature type="region of interest" description="Disordered" evidence="1">
    <location>
        <begin position="8"/>
        <end position="39"/>
    </location>
</feature>
<reference evidence="2" key="1">
    <citation type="thesis" date="2021" institute="BYU ScholarsArchive" country="Provo, UT, USA">
        <title>Applications of and Algorithms for Genome Assembly and Genomic Analyses with an Emphasis on Marine Teleosts.</title>
        <authorList>
            <person name="Pickett B.D."/>
        </authorList>
    </citation>
    <scope>NUCLEOTIDE SEQUENCE</scope>
    <source>
        <strain evidence="2">HI-2016</strain>
    </source>
</reference>
<evidence type="ECO:0000256" key="1">
    <source>
        <dbReference type="SAM" id="MobiDB-lite"/>
    </source>
</evidence>